<comment type="caution">
    <text evidence="11">The sequence shown here is derived from an EMBL/GenBank/DDBJ whole genome shotgun (WGS) entry which is preliminary data.</text>
</comment>
<dbReference type="Pfam" id="PF00027">
    <property type="entry name" value="cNMP_binding"/>
    <property type="match status" value="2"/>
</dbReference>
<dbReference type="CDD" id="cd00030">
    <property type="entry name" value="C2"/>
    <property type="match status" value="1"/>
</dbReference>
<feature type="domain" description="Cyclic nucleotide-binding" evidence="10">
    <location>
        <begin position="309"/>
        <end position="397"/>
    </location>
</feature>
<feature type="transmembrane region" description="Helical" evidence="9">
    <location>
        <begin position="1503"/>
        <end position="1524"/>
    </location>
</feature>
<evidence type="ECO:0000256" key="4">
    <source>
        <dbReference type="ARBA" id="ARBA00022989"/>
    </source>
</evidence>
<dbReference type="Gene3D" id="1.10.287.70">
    <property type="match status" value="2"/>
</dbReference>
<feature type="transmembrane region" description="Helical" evidence="9">
    <location>
        <begin position="1245"/>
        <end position="1266"/>
    </location>
</feature>
<evidence type="ECO:0000256" key="1">
    <source>
        <dbReference type="ARBA" id="ARBA00004141"/>
    </source>
</evidence>
<dbReference type="PANTHER" id="PTHR45638:SF11">
    <property type="entry name" value="CYCLIC NUCLEOTIDE-GATED CATION CHANNEL SUBUNIT A"/>
    <property type="match status" value="1"/>
</dbReference>
<dbReference type="InterPro" id="IPR014710">
    <property type="entry name" value="RmlC-like_jellyroll"/>
</dbReference>
<dbReference type="OrthoDB" id="421226at2759"/>
<dbReference type="Pfam" id="PF00520">
    <property type="entry name" value="Ion_trans"/>
    <property type="match status" value="1"/>
</dbReference>
<dbReference type="InterPro" id="IPR005821">
    <property type="entry name" value="Ion_trans_dom"/>
</dbReference>
<feature type="transmembrane region" description="Helical" evidence="9">
    <location>
        <begin position="1216"/>
        <end position="1233"/>
    </location>
</feature>
<keyword evidence="5" id="KW-0406">Ion transport</keyword>
<evidence type="ECO:0000256" key="6">
    <source>
        <dbReference type="ARBA" id="ARBA00023136"/>
    </source>
</evidence>
<dbReference type="PROSITE" id="PS50042">
    <property type="entry name" value="CNMP_BINDING_3"/>
    <property type="match status" value="3"/>
</dbReference>
<dbReference type="CDD" id="cd00038">
    <property type="entry name" value="CAP_ED"/>
    <property type="match status" value="3"/>
</dbReference>
<keyword evidence="4 9" id="KW-1133">Transmembrane helix</keyword>
<dbReference type="PANTHER" id="PTHR45638">
    <property type="entry name" value="CYCLIC NUCLEOTIDE-GATED CATION CHANNEL SUBUNIT A"/>
    <property type="match status" value="1"/>
</dbReference>
<feature type="compositionally biased region" description="Low complexity" evidence="8">
    <location>
        <begin position="2108"/>
        <end position="2132"/>
    </location>
</feature>
<accession>A0A8J2SL14</accession>
<evidence type="ECO:0000259" key="10">
    <source>
        <dbReference type="PROSITE" id="PS50042"/>
    </source>
</evidence>
<keyword evidence="7" id="KW-1071">Ligand-gated ion channel</keyword>
<feature type="transmembrane region" description="Helical" evidence="9">
    <location>
        <begin position="159"/>
        <end position="179"/>
    </location>
</feature>
<dbReference type="GO" id="GO:0005221">
    <property type="term" value="F:intracellularly cyclic nucleotide-activated monoatomic cation channel activity"/>
    <property type="evidence" value="ECO:0007669"/>
    <property type="project" value="InterPro"/>
</dbReference>
<feature type="transmembrane region" description="Helical" evidence="9">
    <location>
        <begin position="1613"/>
        <end position="1643"/>
    </location>
</feature>
<protein>
    <recommendedName>
        <fullName evidence="10">Cyclic nucleotide-binding domain-containing protein</fullName>
    </recommendedName>
</protein>
<dbReference type="GO" id="GO:0044877">
    <property type="term" value="F:protein-containing complex binding"/>
    <property type="evidence" value="ECO:0007669"/>
    <property type="project" value="TreeGrafter"/>
</dbReference>
<feature type="transmembrane region" description="Helical" evidence="9">
    <location>
        <begin position="1530"/>
        <end position="1551"/>
    </location>
</feature>
<evidence type="ECO:0000313" key="11">
    <source>
        <dbReference type="EMBL" id="CAH0368419.1"/>
    </source>
</evidence>
<dbReference type="InterPro" id="IPR018490">
    <property type="entry name" value="cNMP-bd_dom_sf"/>
</dbReference>
<keyword evidence="12" id="KW-1185">Reference proteome</keyword>
<keyword evidence="7" id="KW-0407">Ion channel</keyword>
<keyword evidence="3 9" id="KW-0812">Transmembrane</keyword>
<feature type="region of interest" description="Disordered" evidence="8">
    <location>
        <begin position="2082"/>
        <end position="2155"/>
    </location>
</feature>
<evidence type="ECO:0000256" key="5">
    <source>
        <dbReference type="ARBA" id="ARBA00023065"/>
    </source>
</evidence>
<keyword evidence="6 9" id="KW-0472">Membrane</keyword>
<feature type="domain" description="Cyclic nucleotide-binding" evidence="10">
    <location>
        <begin position="1360"/>
        <end position="1449"/>
    </location>
</feature>
<dbReference type="GO" id="GO:0016020">
    <property type="term" value="C:membrane"/>
    <property type="evidence" value="ECO:0007669"/>
    <property type="project" value="UniProtKB-SubCell"/>
</dbReference>
<dbReference type="SUPFAM" id="SSF81324">
    <property type="entry name" value="Voltage-gated potassium channels"/>
    <property type="match status" value="2"/>
</dbReference>
<sequence>MGASDVEKATTANRKGWLHVQDEDSPAQVLWHAALLAATLWSCARAPLIDGPSSDGAFDVLADLVFVGEVFVQFLFPLYDGESRELVDDVRQIRDRYLHSRRFYVNIVLALPVCSSHIKPLARATAVVRSLRAAKCKPTLLSLRGTLQRVRDVAVAVELVELATVLLYATLLTLVLAGARWAPRLPYDARNLVLTIMVVTLSLALHAVAFANLQSANDAMNVVEAHHDKQTKPVLQFLDESNVDDDTQLRVRAHFDYLMVKQGGLADDRILAELPASLVRRVRDQNRSLLVKVPFFSPASRPPKFLDAVVDALSTRIFLPNQWLVEPYSTKRELFVLREGVAIVISGRQTVATLTRGDVVGDWGCILGGRATLGVRAGPQSFVEALALDHATLSRIIAACKPHPDDAFRAAVAEKRDRALAKAKIALAFRKKQGESTEADGGGGGNGGQVVGAKTPGPRRPGQGAEAKATEATTAAPTPKRRSKDEPVSLLDENDPGVVATKARRDEGLERWRDAGPAKKVLPSTSYRPTQRVVLPDSTGRFAWDCLLVLLLAYACVRPQLRLLGNRDAFDASLIADYVCDLLFACDLVLRLWFFGVHVEEDGREVLVVDRREIFHQHVTSKRFWIDAVSTIPFDLLGFVNGRWWRVLRLPHVARILNLDSYIRTPLTFVEEHLEVDMDARTVPVAVQLGQLAFTIVTVACVRGMRGNDDEAFPQLAHGALRDLMTVDYVTIKEAAVAKRHVDLVLSVGLVAFFATLVSRGALLLRRADLTDRSPGHARRVCEAFLASHHASVALRTRIDAYLAHLESSGDGARSLAALPPDLRNDVEASLLKPAFDASPLLRDLDGRFRAQLAAAAERHVYAAGDVLSNNEGAFYLKAGAVEIFRGEDVVTRLGPRDGFGEDALLDAVPATYGARAESIVEAWHLPRRRFLELLRQYPAIRERRDELRSKPARFETVAPRRAQIVRNSSRLRRLVRRTTARNRALSLGTRDDVPARDAAQTRAGHAWNVAALSFVLFNVMKVPFDAAFREGHSLRWLDWLPYYAGDVLLAIDALVWHSHGVGAASKGALLATVPFDVFALAITDKNLGAVQRVALCRLPKLLRVLDLPSLARACANAAEAFLKCRLSNNARSLAALAGGYALTAHLCAVGFFWCANSIHLRGGESWAGAAGFLRACSRGGVGGCDVVVDVAPNPKYLDVAGRAFEKRAWSMNSALDAYVAALLWAFGTLTARDQPFAATSGREVAFASGALGAAIVVFAVVVATLEDAASAAGLSRSLFLRRLERATRYCDHQQLPVALRRKFLGAYDRLWAAQRGASGGDALARLPDNLRRDFVVDVAPHLSHLFYVRALGQADLIHELAARVSLEHYARGDVLFGAGERADAAFCVTSGVVDVLGSGDGLLLGRFSTQVVLGEGEFIERALYAASARCVRSTRCVLLTHDAFLEALRRTDQTGAYREKVLATAGEIPQLRTDARAAAAGEAVRKTAPERPSARFWEQARLVANAGGLLWFATTVPFLVTFASSAAGLPVGVVVADGLFLALMAFDLYLDDDAMMVDFASVAPLGLLAHACRLDRSVCASLRTLHLIMLRRGAERVDAVLKFLAEEKRIRWLGAAGAGAAARLLIVFCLAIHWVACLWYGLARIQERSWVDAYRRRGVLSYDMKTGSNGDRRFWYRAALTWAFSTITSFGDGGADATNPLERAFQILVMAAGVLLCDVNVLAVLASIVELNALQRHRNLRRTICARRFMGRLNLKPELRKNVLDYFDYVDENKNLDEALLLKEVGRSCREDVLRHFAFRKLCDSIKFGAFQEGVVASLVRSMAPRTAAPGEIILEGNDDAYYVLRAGRAHTVDACGHSEPVSTGALLAQSEFVAAAKRVGPCTRLLELDVYEAVISRAGTTHPYVRCVTETVTPFGVSVKRVESGVRKYTKRPHFDERFELKVYANTTCCVHVLHHRRGLDGITIGRVELRLSEGAPRWHTILDGRNRPAGRVRLAARTSALPPSRVAASAEVTVVADTFCHLYVLAAAAQEDLRRYMRAMRLPLAKRLPADARADVAMKRDRALAKARNVAAAIRPLASAPASPVEAPAPAGDVEAPPPSEEAPRPSSRARPATRGALRATLRAGSARSTPSFSRSVRRATQRGQPATPFSRVARVAPAAIFEEGDEDEAV</sequence>
<dbReference type="InterPro" id="IPR035892">
    <property type="entry name" value="C2_domain_sf"/>
</dbReference>
<feature type="region of interest" description="Disordered" evidence="8">
    <location>
        <begin position="432"/>
        <end position="496"/>
    </location>
</feature>
<reference evidence="11" key="1">
    <citation type="submission" date="2021-11" db="EMBL/GenBank/DDBJ databases">
        <authorList>
            <consortium name="Genoscope - CEA"/>
            <person name="William W."/>
        </authorList>
    </citation>
    <scope>NUCLEOTIDE SEQUENCE</scope>
</reference>
<evidence type="ECO:0000256" key="9">
    <source>
        <dbReference type="SAM" id="Phobius"/>
    </source>
</evidence>
<evidence type="ECO:0000313" key="12">
    <source>
        <dbReference type="Proteomes" id="UP000789595"/>
    </source>
</evidence>
<feature type="compositionally biased region" description="Gly residues" evidence="8">
    <location>
        <begin position="440"/>
        <end position="450"/>
    </location>
</feature>
<dbReference type="EMBL" id="CAKKNE010000002">
    <property type="protein sequence ID" value="CAH0368419.1"/>
    <property type="molecule type" value="Genomic_DNA"/>
</dbReference>
<evidence type="ECO:0000256" key="3">
    <source>
        <dbReference type="ARBA" id="ARBA00022692"/>
    </source>
</evidence>
<gene>
    <name evidence="11" type="ORF">PECAL_2P14850</name>
</gene>
<dbReference type="SUPFAM" id="SSF51206">
    <property type="entry name" value="cAMP-binding domain-like"/>
    <property type="match status" value="4"/>
</dbReference>
<organism evidence="11 12">
    <name type="scientific">Pelagomonas calceolata</name>
    <dbReference type="NCBI Taxonomy" id="35677"/>
    <lineage>
        <taxon>Eukaryota</taxon>
        <taxon>Sar</taxon>
        <taxon>Stramenopiles</taxon>
        <taxon>Ochrophyta</taxon>
        <taxon>Pelagophyceae</taxon>
        <taxon>Pelagomonadales</taxon>
        <taxon>Pelagomonadaceae</taxon>
        <taxon>Pelagomonas</taxon>
    </lineage>
</organism>
<dbReference type="Gene3D" id="2.60.40.150">
    <property type="entry name" value="C2 domain"/>
    <property type="match status" value="1"/>
</dbReference>
<dbReference type="InterPro" id="IPR050866">
    <property type="entry name" value="CNG_cation_channel"/>
</dbReference>
<dbReference type="InterPro" id="IPR000595">
    <property type="entry name" value="cNMP-bd_dom"/>
</dbReference>
<feature type="domain" description="Cyclic nucleotide-binding" evidence="10">
    <location>
        <begin position="841"/>
        <end position="944"/>
    </location>
</feature>
<evidence type="ECO:0000256" key="8">
    <source>
        <dbReference type="SAM" id="MobiDB-lite"/>
    </source>
</evidence>
<feature type="transmembrane region" description="Helical" evidence="9">
    <location>
        <begin position="1134"/>
        <end position="1156"/>
    </location>
</feature>
<dbReference type="SUPFAM" id="SSF49562">
    <property type="entry name" value="C2 domain (Calcium/lipid-binding domain, CaLB)"/>
    <property type="match status" value="1"/>
</dbReference>
<comment type="subcellular location">
    <subcellularLocation>
        <location evidence="1">Membrane</location>
        <topology evidence="1">Multi-pass membrane protein</topology>
    </subcellularLocation>
</comment>
<proteinExistence type="predicted"/>
<dbReference type="Gene3D" id="2.60.120.10">
    <property type="entry name" value="Jelly Rolls"/>
    <property type="match status" value="3"/>
</dbReference>
<feature type="transmembrane region" description="Helical" evidence="9">
    <location>
        <begin position="191"/>
        <end position="211"/>
    </location>
</feature>
<dbReference type="Gene3D" id="1.10.287.630">
    <property type="entry name" value="Helix hairpin bin"/>
    <property type="match status" value="3"/>
</dbReference>
<dbReference type="Proteomes" id="UP000789595">
    <property type="component" value="Unassembled WGS sequence"/>
</dbReference>
<dbReference type="SMART" id="SM00100">
    <property type="entry name" value="cNMP"/>
    <property type="match status" value="3"/>
</dbReference>
<name>A0A8J2SL14_9STRA</name>
<evidence type="ECO:0000256" key="2">
    <source>
        <dbReference type="ARBA" id="ARBA00022448"/>
    </source>
</evidence>
<feature type="compositionally biased region" description="Low complexity" evidence="8">
    <location>
        <begin position="2082"/>
        <end position="2094"/>
    </location>
</feature>
<keyword evidence="2" id="KW-0813">Transport</keyword>
<feature type="compositionally biased region" description="Low complexity" evidence="8">
    <location>
        <begin position="465"/>
        <end position="478"/>
    </location>
</feature>
<evidence type="ECO:0000256" key="7">
    <source>
        <dbReference type="ARBA" id="ARBA00023286"/>
    </source>
</evidence>